<dbReference type="SUPFAM" id="SSF53335">
    <property type="entry name" value="S-adenosyl-L-methionine-dependent methyltransferases"/>
    <property type="match status" value="1"/>
</dbReference>
<dbReference type="RefSeq" id="WP_331255413.1">
    <property type="nucleotide sequence ID" value="NZ_CP133270.1"/>
</dbReference>
<keyword evidence="3" id="KW-0808">Transferase</keyword>
<keyword evidence="2 6" id="KW-0489">Methyltransferase</keyword>
<dbReference type="Gene3D" id="3.40.50.150">
    <property type="entry name" value="Vaccinia Virus protein VP39"/>
    <property type="match status" value="1"/>
</dbReference>
<evidence type="ECO:0000256" key="3">
    <source>
        <dbReference type="ARBA" id="ARBA00022679"/>
    </source>
</evidence>
<protein>
    <submittedName>
        <fullName evidence="6">Methyltransferase domain-containing protein</fullName>
    </submittedName>
</protein>
<evidence type="ECO:0000256" key="4">
    <source>
        <dbReference type="ARBA" id="ARBA00025707"/>
    </source>
</evidence>
<dbReference type="EMBL" id="CP133270">
    <property type="protein sequence ID" value="WVX66560.1"/>
    <property type="molecule type" value="Genomic_DNA"/>
</dbReference>
<dbReference type="GO" id="GO:0032259">
    <property type="term" value="P:methylation"/>
    <property type="evidence" value="ECO:0007669"/>
    <property type="project" value="UniProtKB-KW"/>
</dbReference>
<dbReference type="InterPro" id="IPR029063">
    <property type="entry name" value="SAM-dependent_MTases_sf"/>
</dbReference>
<dbReference type="InterPro" id="IPR013216">
    <property type="entry name" value="Methyltransf_11"/>
</dbReference>
<dbReference type="Pfam" id="PF08241">
    <property type="entry name" value="Methyltransf_11"/>
    <property type="match status" value="1"/>
</dbReference>
<reference evidence="6 7" key="1">
    <citation type="journal article" date="2024" name="Environ. Microbiol.">
        <title>Novel evolutionary insights on the interactions of the Holosporales (Alphaproteobacteria) with eukaryotic hosts from comparative genomics.</title>
        <authorList>
            <person name="Giovannini M."/>
            <person name="Petroni G."/>
            <person name="Castelli M."/>
        </authorList>
    </citation>
    <scope>NUCLEOTIDE SEQUENCE [LARGE SCALE GENOMIC DNA]</scope>
    <source>
        <strain evidence="6 7">US_Bl 15I1</strain>
    </source>
</reference>
<sequence length="254" mass="28221">MTQEIYSPANVPLYEAMYGSGLISLGGYEAVDRMFEGLPLLGKKLLDVGSGIGGMANYLAQKYGAHVTGLEIHPWMAEYGQNHTPANIKDHVNFVTYTEEGLIPISDECIDMVYSKGVLTHVSDKKSLFQKIYPVLKPGAQLCLIDWIVPEIRGPQNEMRASGEISSKETQTSYEKILEDCGFQDVIFENESDVYLGYVKNLGALLESSDHKRKFASVIEPNLRDILLKSNRDLVTAIESGAQLSVRIQARKRS</sequence>
<evidence type="ECO:0000313" key="7">
    <source>
        <dbReference type="Proteomes" id="UP001330434"/>
    </source>
</evidence>
<comment type="pathway">
    <text evidence="4">Phospholipid metabolism.</text>
</comment>
<evidence type="ECO:0000256" key="2">
    <source>
        <dbReference type="ARBA" id="ARBA00022603"/>
    </source>
</evidence>
<dbReference type="GO" id="GO:0008168">
    <property type="term" value="F:methyltransferase activity"/>
    <property type="evidence" value="ECO:0007669"/>
    <property type="project" value="UniProtKB-KW"/>
</dbReference>
<gene>
    <name evidence="6" type="ORF">Bealeia1_00739</name>
</gene>
<proteinExistence type="predicted"/>
<keyword evidence="7" id="KW-1185">Reference proteome</keyword>
<dbReference type="Proteomes" id="UP001330434">
    <property type="component" value="Chromosome"/>
</dbReference>
<name>A0ABZ2C475_9PROT</name>
<evidence type="ECO:0000259" key="5">
    <source>
        <dbReference type="Pfam" id="PF08241"/>
    </source>
</evidence>
<comment type="pathway">
    <text evidence="1">Lipid metabolism.</text>
</comment>
<accession>A0ABZ2C475</accession>
<organism evidence="6 7">
    <name type="scientific">Candidatus Bealeia paramacronuclearis</name>
    <dbReference type="NCBI Taxonomy" id="1921001"/>
    <lineage>
        <taxon>Bacteria</taxon>
        <taxon>Pseudomonadati</taxon>
        <taxon>Pseudomonadota</taxon>
        <taxon>Alphaproteobacteria</taxon>
        <taxon>Holosporales</taxon>
        <taxon>Holosporaceae</taxon>
        <taxon>Candidatus Bealeia</taxon>
    </lineage>
</organism>
<dbReference type="CDD" id="cd02440">
    <property type="entry name" value="AdoMet_MTases"/>
    <property type="match status" value="1"/>
</dbReference>
<feature type="domain" description="Methyltransferase type 11" evidence="5">
    <location>
        <begin position="46"/>
        <end position="143"/>
    </location>
</feature>
<evidence type="ECO:0000256" key="1">
    <source>
        <dbReference type="ARBA" id="ARBA00005189"/>
    </source>
</evidence>
<dbReference type="PANTHER" id="PTHR44307:SF2">
    <property type="entry name" value="PHOSPHOETHANOLAMINE METHYLTRANSFERASE ISOFORM X1"/>
    <property type="match status" value="1"/>
</dbReference>
<evidence type="ECO:0000313" key="6">
    <source>
        <dbReference type="EMBL" id="WVX66560.1"/>
    </source>
</evidence>
<dbReference type="PANTHER" id="PTHR44307">
    <property type="entry name" value="PHOSPHOETHANOLAMINE METHYLTRANSFERASE"/>
    <property type="match status" value="1"/>
</dbReference>